<dbReference type="NCBIfam" id="NF001304">
    <property type="entry name" value="PRK00249.1-4"/>
    <property type="match status" value="1"/>
</dbReference>
<evidence type="ECO:0000256" key="10">
    <source>
        <dbReference type="ARBA" id="ARBA00023288"/>
    </source>
</evidence>
<keyword evidence="14" id="KW-0969">Cilium</keyword>
<keyword evidence="15" id="KW-1185">Reference proteome</keyword>
<evidence type="ECO:0000313" key="14">
    <source>
        <dbReference type="EMBL" id="WQH17098.1"/>
    </source>
</evidence>
<accession>A0ABZ0YY39</accession>
<keyword evidence="14" id="KW-0282">Flagellum</keyword>
<sequence length="230" mass="24725">MKSSIQSLFRAPVWLGVLLLAGCASQPPIKPDPQFEPSLPPETSEHNPVQSNGAIFQTGQVDNLFADSRPYRVGDILTVILEERMQASKSAQTSTGKSQETAITPPNVLGLTGPAIERLNAQISGERDFAGDGESSQQNTLNGQITVTVARVLSNGNLVIRGQKWIGINQGSEFIKLAGMVRPQDIAADNTIMSTRVANAQIAYGGEGVINESNNMGWLARFFNSPVFPF</sequence>
<reference evidence="14 15" key="1">
    <citation type="submission" date="2023-11" db="EMBL/GenBank/DDBJ databases">
        <title>MicrobeMod: A computational toolkit for identifying prokaryotic methylation and restriction-modification with nanopore sequencing.</title>
        <authorList>
            <person name="Crits-Christoph A."/>
            <person name="Kang S.C."/>
            <person name="Lee H."/>
            <person name="Ostrov N."/>
        </authorList>
    </citation>
    <scope>NUCLEOTIDE SEQUENCE [LARGE SCALE GENOMIC DNA]</scope>
    <source>
        <strain evidence="14 15">ATCC 49870</strain>
    </source>
</reference>
<evidence type="ECO:0000256" key="7">
    <source>
        <dbReference type="ARBA" id="ARBA00023139"/>
    </source>
</evidence>
<feature type="region of interest" description="Disordered" evidence="12">
    <location>
        <begin position="89"/>
        <end position="109"/>
    </location>
</feature>
<gene>
    <name evidence="11 14" type="primary">flgH</name>
    <name evidence="14" type="ORF">SR882_04120</name>
</gene>
<name>A0ABZ0YY39_9GAMM</name>
<evidence type="ECO:0000256" key="8">
    <source>
        <dbReference type="ARBA" id="ARBA00023143"/>
    </source>
</evidence>
<dbReference type="Pfam" id="PF02107">
    <property type="entry name" value="FlgH"/>
    <property type="match status" value="1"/>
</dbReference>
<dbReference type="HAMAP" id="MF_00415">
    <property type="entry name" value="FlgH"/>
    <property type="match status" value="1"/>
</dbReference>
<comment type="subcellular location">
    <subcellularLocation>
        <location evidence="11">Cell outer membrane</location>
        <topology evidence="11">Lipid-anchor</topology>
    </subcellularLocation>
    <subcellularLocation>
        <location evidence="11">Bacterial flagellum basal body</location>
    </subcellularLocation>
    <subcellularLocation>
        <location evidence="2">Membrane</location>
        <topology evidence="2">Lipid-anchor</topology>
    </subcellularLocation>
</comment>
<evidence type="ECO:0000256" key="6">
    <source>
        <dbReference type="ARBA" id="ARBA00023136"/>
    </source>
</evidence>
<proteinExistence type="inferred from homology"/>
<organism evidence="14 15">
    <name type="scientific">Guyparkeria halophila</name>
    <dbReference type="NCBI Taxonomy" id="47960"/>
    <lineage>
        <taxon>Bacteria</taxon>
        <taxon>Pseudomonadati</taxon>
        <taxon>Pseudomonadota</taxon>
        <taxon>Gammaproteobacteria</taxon>
        <taxon>Chromatiales</taxon>
        <taxon>Thioalkalibacteraceae</taxon>
        <taxon>Guyparkeria</taxon>
    </lineage>
</organism>
<dbReference type="PANTHER" id="PTHR34933:SF1">
    <property type="entry name" value="FLAGELLAR L-RING PROTEIN"/>
    <property type="match status" value="1"/>
</dbReference>
<evidence type="ECO:0000256" key="9">
    <source>
        <dbReference type="ARBA" id="ARBA00023237"/>
    </source>
</evidence>
<evidence type="ECO:0000256" key="3">
    <source>
        <dbReference type="ARBA" id="ARBA00006929"/>
    </source>
</evidence>
<evidence type="ECO:0000256" key="11">
    <source>
        <dbReference type="HAMAP-Rule" id="MF_00415"/>
    </source>
</evidence>
<comment type="function">
    <text evidence="1 11">Assembles around the rod to form the L-ring and probably protects the motor/basal body from shearing forces during rotation.</text>
</comment>
<dbReference type="InterPro" id="IPR000527">
    <property type="entry name" value="Flag_Lring"/>
</dbReference>
<keyword evidence="8 11" id="KW-0975">Bacterial flagellum</keyword>
<dbReference type="PRINTS" id="PR01008">
    <property type="entry name" value="FLGLRINGFLGH"/>
</dbReference>
<feature type="region of interest" description="Disordered" evidence="12">
    <location>
        <begin position="29"/>
        <end position="48"/>
    </location>
</feature>
<dbReference type="PANTHER" id="PTHR34933">
    <property type="entry name" value="FLAGELLAR L-RING PROTEIN"/>
    <property type="match status" value="1"/>
</dbReference>
<keyword evidence="9 11" id="KW-0998">Cell outer membrane</keyword>
<dbReference type="PROSITE" id="PS51257">
    <property type="entry name" value="PROKAR_LIPOPROTEIN"/>
    <property type="match status" value="1"/>
</dbReference>
<comment type="subunit">
    <text evidence="4 11">The basal body constitutes a major portion of the flagellar organelle and consists of four rings (L,P,S, and M) mounted on a central rod.</text>
</comment>
<keyword evidence="10 11" id="KW-0449">Lipoprotein</keyword>
<evidence type="ECO:0000256" key="2">
    <source>
        <dbReference type="ARBA" id="ARBA00004635"/>
    </source>
</evidence>
<evidence type="ECO:0000313" key="15">
    <source>
        <dbReference type="Proteomes" id="UP001327459"/>
    </source>
</evidence>
<comment type="similarity">
    <text evidence="3 11">Belongs to the FlgH family.</text>
</comment>
<dbReference type="RefSeq" id="WP_322522080.1">
    <property type="nucleotide sequence ID" value="NZ_CP140153.1"/>
</dbReference>
<dbReference type="Proteomes" id="UP001327459">
    <property type="component" value="Chromosome"/>
</dbReference>
<evidence type="ECO:0000256" key="1">
    <source>
        <dbReference type="ARBA" id="ARBA00002591"/>
    </source>
</evidence>
<feature type="compositionally biased region" description="Polar residues" evidence="12">
    <location>
        <begin position="89"/>
        <end position="104"/>
    </location>
</feature>
<evidence type="ECO:0000256" key="12">
    <source>
        <dbReference type="SAM" id="MobiDB-lite"/>
    </source>
</evidence>
<feature type="signal peptide" evidence="13">
    <location>
        <begin position="1"/>
        <end position="26"/>
    </location>
</feature>
<keyword evidence="6 11" id="KW-0472">Membrane</keyword>
<evidence type="ECO:0000256" key="13">
    <source>
        <dbReference type="SAM" id="SignalP"/>
    </source>
</evidence>
<protein>
    <recommendedName>
        <fullName evidence="11">Flagellar L-ring protein</fullName>
    </recommendedName>
    <alternativeName>
        <fullName evidence="11">Basal body L-ring protein</fullName>
    </alternativeName>
</protein>
<evidence type="ECO:0000256" key="5">
    <source>
        <dbReference type="ARBA" id="ARBA00022729"/>
    </source>
</evidence>
<keyword evidence="7" id="KW-0564">Palmitate</keyword>
<keyword evidence="5 11" id="KW-0732">Signal</keyword>
<evidence type="ECO:0000256" key="4">
    <source>
        <dbReference type="ARBA" id="ARBA00011439"/>
    </source>
</evidence>
<feature type="chain" id="PRO_5046252323" description="Flagellar L-ring protein" evidence="13">
    <location>
        <begin position="27"/>
        <end position="230"/>
    </location>
</feature>
<dbReference type="EMBL" id="CP140153">
    <property type="protein sequence ID" value="WQH17098.1"/>
    <property type="molecule type" value="Genomic_DNA"/>
</dbReference>
<keyword evidence="14" id="KW-0966">Cell projection</keyword>